<evidence type="ECO:0000313" key="7">
    <source>
        <dbReference type="Proteomes" id="UP000001208"/>
    </source>
</evidence>
<keyword evidence="4" id="KW-0175">Coiled coil</keyword>
<dbReference type="PROSITE" id="PS50005">
    <property type="entry name" value="TPR"/>
    <property type="match status" value="3"/>
</dbReference>
<keyword evidence="6" id="KW-0808">Transferase</keyword>
<dbReference type="OrthoDB" id="1355702at2"/>
<comment type="catalytic activity">
    <reaction evidence="2">
        <text>2 GTP = 3',3'-c-di-GMP + 2 diphosphate</text>
        <dbReference type="Rhea" id="RHEA:24898"/>
        <dbReference type="ChEBI" id="CHEBI:33019"/>
        <dbReference type="ChEBI" id="CHEBI:37565"/>
        <dbReference type="ChEBI" id="CHEBI:58805"/>
        <dbReference type="EC" id="2.7.7.65"/>
    </reaction>
</comment>
<dbReference type="STRING" id="517418.Ctha_0359"/>
<feature type="domain" description="GGDEF" evidence="5">
    <location>
        <begin position="477"/>
        <end position="606"/>
    </location>
</feature>
<evidence type="ECO:0000259" key="5">
    <source>
        <dbReference type="PROSITE" id="PS50887"/>
    </source>
</evidence>
<dbReference type="PANTHER" id="PTHR45138">
    <property type="entry name" value="REGULATORY COMPONENTS OF SENSORY TRANSDUCTION SYSTEM"/>
    <property type="match status" value="1"/>
</dbReference>
<dbReference type="RefSeq" id="WP_012498914.1">
    <property type="nucleotide sequence ID" value="NC_011026.1"/>
</dbReference>
<dbReference type="InterPro" id="IPR019734">
    <property type="entry name" value="TPR_rpt"/>
</dbReference>
<dbReference type="EC" id="2.7.7.65" evidence="1"/>
<keyword evidence="6" id="KW-0418">Kinase</keyword>
<dbReference type="PANTHER" id="PTHR45138:SF9">
    <property type="entry name" value="DIGUANYLATE CYCLASE DGCM-RELATED"/>
    <property type="match status" value="1"/>
</dbReference>
<dbReference type="Gene3D" id="1.25.40.10">
    <property type="entry name" value="Tetratricopeptide repeat domain"/>
    <property type="match status" value="2"/>
</dbReference>
<keyword evidence="7" id="KW-1185">Reference proteome</keyword>
<dbReference type="FunFam" id="3.30.70.270:FF:000001">
    <property type="entry name" value="Diguanylate cyclase domain protein"/>
    <property type="match status" value="1"/>
</dbReference>
<gene>
    <name evidence="6" type="ordered locus">Ctha_0359</name>
</gene>
<evidence type="ECO:0000256" key="2">
    <source>
        <dbReference type="ARBA" id="ARBA00034247"/>
    </source>
</evidence>
<dbReference type="InterPro" id="IPR043128">
    <property type="entry name" value="Rev_trsase/Diguanyl_cyclase"/>
</dbReference>
<dbReference type="GO" id="GO:0004674">
    <property type="term" value="F:protein serine/threonine kinase activity"/>
    <property type="evidence" value="ECO:0007669"/>
    <property type="project" value="UniProtKB-KW"/>
</dbReference>
<organism evidence="6 7">
    <name type="scientific">Chloroherpeton thalassium (strain ATCC 35110 / GB-78)</name>
    <dbReference type="NCBI Taxonomy" id="517418"/>
    <lineage>
        <taxon>Bacteria</taxon>
        <taxon>Pseudomonadati</taxon>
        <taxon>Chlorobiota</taxon>
        <taxon>Chlorobiia</taxon>
        <taxon>Chlorobiales</taxon>
        <taxon>Chloroherpetonaceae</taxon>
        <taxon>Chloroherpeton</taxon>
    </lineage>
</organism>
<dbReference type="Pfam" id="PF13424">
    <property type="entry name" value="TPR_12"/>
    <property type="match status" value="1"/>
</dbReference>
<dbReference type="InterPro" id="IPR011990">
    <property type="entry name" value="TPR-like_helical_dom_sf"/>
</dbReference>
<dbReference type="AlphaFoldDB" id="B3QU32"/>
<feature type="repeat" description="TPR" evidence="3">
    <location>
        <begin position="180"/>
        <end position="213"/>
    </location>
</feature>
<evidence type="ECO:0000313" key="6">
    <source>
        <dbReference type="EMBL" id="ACF12830.1"/>
    </source>
</evidence>
<dbReference type="eggNOG" id="COG3706">
    <property type="taxonomic scope" value="Bacteria"/>
</dbReference>
<feature type="repeat" description="TPR" evidence="3">
    <location>
        <begin position="300"/>
        <end position="333"/>
    </location>
</feature>
<dbReference type="SUPFAM" id="SSF55073">
    <property type="entry name" value="Nucleotide cyclase"/>
    <property type="match status" value="1"/>
</dbReference>
<dbReference type="InterPro" id="IPR050469">
    <property type="entry name" value="Diguanylate_Cyclase"/>
</dbReference>
<name>B3QU32_CHLT3</name>
<feature type="coiled-coil region" evidence="4">
    <location>
        <begin position="384"/>
        <end position="446"/>
    </location>
</feature>
<reference evidence="6 7" key="1">
    <citation type="submission" date="2008-06" db="EMBL/GenBank/DDBJ databases">
        <title>Complete sequence of Chloroherpeton thalassium ATCC 35110.</title>
        <authorList>
            <consortium name="US DOE Joint Genome Institute"/>
            <person name="Lucas S."/>
            <person name="Copeland A."/>
            <person name="Lapidus A."/>
            <person name="Glavina del Rio T."/>
            <person name="Dalin E."/>
            <person name="Tice H."/>
            <person name="Bruce D."/>
            <person name="Goodwin L."/>
            <person name="Pitluck S."/>
            <person name="Schmutz J."/>
            <person name="Larimer F."/>
            <person name="Land M."/>
            <person name="Hauser L."/>
            <person name="Kyrpides N."/>
            <person name="Mikhailova N."/>
            <person name="Liu Z."/>
            <person name="Li T."/>
            <person name="Zhao F."/>
            <person name="Overmann J."/>
            <person name="Bryant D.A."/>
            <person name="Richardson P."/>
        </authorList>
    </citation>
    <scope>NUCLEOTIDE SEQUENCE [LARGE SCALE GENOMIC DNA]</scope>
    <source>
        <strain evidence="7">ATCC 35110 / GB-78</strain>
    </source>
</reference>
<keyword evidence="6" id="KW-0723">Serine/threonine-protein kinase</keyword>
<protein>
    <recommendedName>
        <fullName evidence="1">diguanylate cyclase</fullName>
        <ecNumber evidence="1">2.7.7.65</ecNumber>
    </recommendedName>
</protein>
<proteinExistence type="predicted"/>
<evidence type="ECO:0000256" key="4">
    <source>
        <dbReference type="SAM" id="Coils"/>
    </source>
</evidence>
<dbReference type="CDD" id="cd01949">
    <property type="entry name" value="GGDEF"/>
    <property type="match status" value="1"/>
</dbReference>
<accession>B3QU32</accession>
<evidence type="ECO:0000256" key="1">
    <source>
        <dbReference type="ARBA" id="ARBA00012528"/>
    </source>
</evidence>
<dbReference type="EMBL" id="CP001100">
    <property type="protein sequence ID" value="ACF12830.1"/>
    <property type="molecule type" value="Genomic_DNA"/>
</dbReference>
<dbReference type="Gene3D" id="3.30.70.270">
    <property type="match status" value="1"/>
</dbReference>
<keyword evidence="3" id="KW-0802">TPR repeat</keyword>
<dbReference type="eggNOG" id="COG0457">
    <property type="taxonomic scope" value="Bacteria"/>
</dbReference>
<dbReference type="Pfam" id="PF00990">
    <property type="entry name" value="GGDEF"/>
    <property type="match status" value="1"/>
</dbReference>
<evidence type="ECO:0000256" key="3">
    <source>
        <dbReference type="PROSITE-ProRule" id="PRU00339"/>
    </source>
</evidence>
<dbReference type="InterPro" id="IPR029787">
    <property type="entry name" value="Nucleotide_cyclase"/>
</dbReference>
<sequence length="606" mass="69336">MPNGIQELESKLQQATNDEEKIELLSELAWHLVNINPKRGGELSQEAYLLAQTIGYTYGIAKSLRAQAACLSFLSQYRAALEKAELAVGLFRQLKDTPGLALAKIILAECDTKLGLFKEAIEMYTKAYKLYEILGERCSQTTILTSMGKIFQNIGDYEKAVDYHLKALSLDPDKDSLNTAGVLSNLADVYFALGKYKTSLDYLTRAIHIYKLQEHLYGITKCLGKIGDIYLTLNQLDKAEEFYTKSFGCSYNFQDKEGQASCLISFGKLYIQKCNYEKAEKSFRAGYEAAQKISHKHFMAEAKLGLGRVRKMEEKWDEAIEHFNYALTLGKELNLHNIVFESHRYLCLVFEKLEDYKAALEHHKLFYAVKTKIFSEEAERKTKNLLLQHELEEFKREAEIYRLKNVELVSANENLEVTTLALKEANAENQLLLERLREQAETLERLVTYDGLTGLANRRHFDEQFEYEFRRTRRYKRPLSIAMSDIDFFKKVNDNFSHQVGDEVLKKVASIFRENVRAGDLVARYGGEEFVFIFTETNKESAIRAAEKIRKAIEDYDWSNVHAGLKVTISIGVAEDAGFDGCDELIAAADSKLYEAKRNGRNQVRA</sequence>
<dbReference type="NCBIfam" id="TIGR00254">
    <property type="entry name" value="GGDEF"/>
    <property type="match status" value="1"/>
</dbReference>
<feature type="repeat" description="TPR" evidence="3">
    <location>
        <begin position="141"/>
        <end position="174"/>
    </location>
</feature>
<dbReference type="SMART" id="SM00028">
    <property type="entry name" value="TPR"/>
    <property type="match status" value="7"/>
</dbReference>
<dbReference type="PROSITE" id="PS50887">
    <property type="entry name" value="GGDEF"/>
    <property type="match status" value="1"/>
</dbReference>
<dbReference type="SUPFAM" id="SSF48452">
    <property type="entry name" value="TPR-like"/>
    <property type="match status" value="3"/>
</dbReference>
<dbReference type="InterPro" id="IPR000160">
    <property type="entry name" value="GGDEF_dom"/>
</dbReference>
<dbReference type="HOGENOM" id="CLU_022176_3_0_10"/>
<dbReference type="PROSITE" id="PS50293">
    <property type="entry name" value="TPR_REGION"/>
    <property type="match status" value="1"/>
</dbReference>
<dbReference type="Proteomes" id="UP000001208">
    <property type="component" value="Chromosome"/>
</dbReference>
<dbReference type="KEGG" id="cts:Ctha_0359"/>
<dbReference type="GO" id="GO:0052621">
    <property type="term" value="F:diguanylate cyclase activity"/>
    <property type="evidence" value="ECO:0007669"/>
    <property type="project" value="UniProtKB-EC"/>
</dbReference>
<dbReference type="SMART" id="SM00267">
    <property type="entry name" value="GGDEF"/>
    <property type="match status" value="1"/>
</dbReference>
<dbReference type="Pfam" id="PF13181">
    <property type="entry name" value="TPR_8"/>
    <property type="match status" value="1"/>
</dbReference>